<name>A0AAD5RIT1_PARTN</name>
<proteinExistence type="predicted"/>
<evidence type="ECO:0000313" key="2">
    <source>
        <dbReference type="Proteomes" id="UP001196413"/>
    </source>
</evidence>
<protein>
    <submittedName>
        <fullName evidence="1">Uncharacterized protein</fullName>
    </submittedName>
</protein>
<dbReference type="AlphaFoldDB" id="A0AAD5RIT1"/>
<accession>A0AAD5RIT1</accession>
<dbReference type="EMBL" id="JAHQIW010007505">
    <property type="protein sequence ID" value="KAJ1375074.1"/>
    <property type="molecule type" value="Genomic_DNA"/>
</dbReference>
<reference evidence="1" key="1">
    <citation type="submission" date="2021-06" db="EMBL/GenBank/DDBJ databases">
        <title>Parelaphostrongylus tenuis whole genome reference sequence.</title>
        <authorList>
            <person name="Garwood T.J."/>
            <person name="Larsen P.A."/>
            <person name="Fountain-Jones N.M."/>
            <person name="Garbe J.R."/>
            <person name="Macchietto M.G."/>
            <person name="Kania S.A."/>
            <person name="Gerhold R.W."/>
            <person name="Richards J.E."/>
            <person name="Wolf T.M."/>
        </authorList>
    </citation>
    <scope>NUCLEOTIDE SEQUENCE</scope>
    <source>
        <strain evidence="1">MNPRO001-30</strain>
        <tissue evidence="1">Meninges</tissue>
    </source>
</reference>
<dbReference type="Proteomes" id="UP001196413">
    <property type="component" value="Unassembled WGS sequence"/>
</dbReference>
<organism evidence="1 2">
    <name type="scientific">Parelaphostrongylus tenuis</name>
    <name type="common">Meningeal worm</name>
    <dbReference type="NCBI Taxonomy" id="148309"/>
    <lineage>
        <taxon>Eukaryota</taxon>
        <taxon>Metazoa</taxon>
        <taxon>Ecdysozoa</taxon>
        <taxon>Nematoda</taxon>
        <taxon>Chromadorea</taxon>
        <taxon>Rhabditida</taxon>
        <taxon>Rhabditina</taxon>
        <taxon>Rhabditomorpha</taxon>
        <taxon>Strongyloidea</taxon>
        <taxon>Metastrongylidae</taxon>
        <taxon>Parelaphostrongylus</taxon>
    </lineage>
</organism>
<sequence>MKEAKISHKGQTYVLKQISNSNPYHQEAPAFVASPGNCSSCNEATHQRSQQIEQMRHSSAIEEKALLKAELLDRICREQKQVHPDCDVFARDTPINVIKTSCLARSQ</sequence>
<evidence type="ECO:0000313" key="1">
    <source>
        <dbReference type="EMBL" id="KAJ1375074.1"/>
    </source>
</evidence>
<comment type="caution">
    <text evidence="1">The sequence shown here is derived from an EMBL/GenBank/DDBJ whole genome shotgun (WGS) entry which is preliminary data.</text>
</comment>
<gene>
    <name evidence="1" type="ORF">KIN20_038311</name>
</gene>
<keyword evidence="2" id="KW-1185">Reference proteome</keyword>